<dbReference type="HOGENOM" id="CLU_000445_88_3_10"/>
<keyword evidence="3" id="KW-0804">Transcription</keyword>
<name>G0L8Y5_ZOBGA</name>
<dbReference type="PROSITE" id="PS00041">
    <property type="entry name" value="HTH_ARAC_FAMILY_1"/>
    <property type="match status" value="1"/>
</dbReference>
<dbReference type="PRINTS" id="PR00032">
    <property type="entry name" value="HTHARAC"/>
</dbReference>
<dbReference type="InterPro" id="IPR014710">
    <property type="entry name" value="RmlC-like_jellyroll"/>
</dbReference>
<keyword evidence="2" id="KW-0238">DNA-binding</keyword>
<dbReference type="InterPro" id="IPR018060">
    <property type="entry name" value="HTH_AraC"/>
</dbReference>
<reference evidence="5 6" key="2">
    <citation type="journal article" date="2012" name="Environ. Microbiol.">
        <title>Characterization of the first alginolytic operons in a marine bacterium: from their emergence in marine Flavobacteriia to their independent transfers to marine Proteobacteria and human gut Bacteroides.</title>
        <authorList>
            <person name="Thomas F."/>
            <person name="Barbeyron T."/>
            <person name="Tonon T."/>
            <person name="Genicot S."/>
            <person name="Czjzek M."/>
            <person name="Michel G."/>
        </authorList>
    </citation>
    <scope>NUCLEOTIDE SEQUENCE [LARGE SCALE GENOMIC DNA]</scope>
    <source>
        <strain evidence="6">DSM 12802 / CCUG 47099 / CIP 106680 / NCIMB 13871 / Dsij</strain>
    </source>
</reference>
<organism evidence="5 6">
    <name type="scientific">Zobellia galactanivorans (strain DSM 12802 / CCUG 47099 / CIP 106680 / NCIMB 13871 / Dsij)</name>
    <dbReference type="NCBI Taxonomy" id="63186"/>
    <lineage>
        <taxon>Bacteria</taxon>
        <taxon>Pseudomonadati</taxon>
        <taxon>Bacteroidota</taxon>
        <taxon>Flavobacteriia</taxon>
        <taxon>Flavobacteriales</taxon>
        <taxon>Flavobacteriaceae</taxon>
        <taxon>Zobellia</taxon>
    </lineage>
</organism>
<dbReference type="SMART" id="SM00342">
    <property type="entry name" value="HTH_ARAC"/>
    <property type="match status" value="1"/>
</dbReference>
<evidence type="ECO:0000256" key="1">
    <source>
        <dbReference type="ARBA" id="ARBA00023015"/>
    </source>
</evidence>
<dbReference type="EMBL" id="FP476056">
    <property type="protein sequence ID" value="CAZ94266.1"/>
    <property type="molecule type" value="Genomic_DNA"/>
</dbReference>
<dbReference type="Gene3D" id="1.10.10.60">
    <property type="entry name" value="Homeodomain-like"/>
    <property type="match status" value="2"/>
</dbReference>
<evidence type="ECO:0000259" key="4">
    <source>
        <dbReference type="PROSITE" id="PS01124"/>
    </source>
</evidence>
<dbReference type="KEGG" id="zga:ZOBELLIA_193"/>
<dbReference type="PANTHER" id="PTHR43280">
    <property type="entry name" value="ARAC-FAMILY TRANSCRIPTIONAL REGULATOR"/>
    <property type="match status" value="1"/>
</dbReference>
<dbReference type="Gene3D" id="2.60.120.10">
    <property type="entry name" value="Jelly Rolls"/>
    <property type="match status" value="1"/>
</dbReference>
<dbReference type="STRING" id="63186.ZOBELLIA_193"/>
<keyword evidence="1" id="KW-0805">Transcription regulation</keyword>
<proteinExistence type="predicted"/>
<dbReference type="InterPro" id="IPR011051">
    <property type="entry name" value="RmlC_Cupin_sf"/>
</dbReference>
<evidence type="ECO:0000256" key="2">
    <source>
        <dbReference type="ARBA" id="ARBA00023125"/>
    </source>
</evidence>
<dbReference type="GO" id="GO:0043565">
    <property type="term" value="F:sequence-specific DNA binding"/>
    <property type="evidence" value="ECO:0007669"/>
    <property type="project" value="InterPro"/>
</dbReference>
<dbReference type="SUPFAM" id="SSF51182">
    <property type="entry name" value="RmlC-like cupins"/>
    <property type="match status" value="1"/>
</dbReference>
<dbReference type="InterPro" id="IPR009057">
    <property type="entry name" value="Homeodomain-like_sf"/>
</dbReference>
<evidence type="ECO:0000256" key="3">
    <source>
        <dbReference type="ARBA" id="ARBA00023163"/>
    </source>
</evidence>
<feature type="domain" description="HTH araC/xylS-type" evidence="4">
    <location>
        <begin position="207"/>
        <end position="305"/>
    </location>
</feature>
<reference evidence="6" key="1">
    <citation type="submission" date="2009-07" db="EMBL/GenBank/DDBJ databases">
        <title>Complete genome sequence of Zobellia galactanivorans Dsij.</title>
        <authorList>
            <consortium name="Genoscope - CEA"/>
        </authorList>
    </citation>
    <scope>NUCLEOTIDE SEQUENCE [LARGE SCALE GENOMIC DNA]</scope>
    <source>
        <strain evidence="6">DSM 12802 / CCUG 47099 / CIP 106680 / NCIMB 13871 / Dsij</strain>
    </source>
</reference>
<evidence type="ECO:0000313" key="5">
    <source>
        <dbReference type="EMBL" id="CAZ94266.1"/>
    </source>
</evidence>
<protein>
    <submittedName>
        <fullName evidence="5">AraC-type transcriptional regulator</fullName>
    </submittedName>
</protein>
<dbReference type="PROSITE" id="PS01124">
    <property type="entry name" value="HTH_ARAC_FAMILY_2"/>
    <property type="match status" value="1"/>
</dbReference>
<dbReference type="PANTHER" id="PTHR43280:SF27">
    <property type="entry name" value="TRANSCRIPTIONAL REGULATOR MTLR"/>
    <property type="match status" value="1"/>
</dbReference>
<sequence>MNICMCLINIRYLVNIQLKMIKPKFLSSLRTPNEAVSVNYIETAHFTNPLHYHKELELAYIIEGYGTRYVGSSIKSYKKGDLVLVGEELTHVWISHDDFYQENTKQLTKAIVVKFNTDFAGKDLLNLRESHGLRKVFYDALGGVRVKGEENRVIAIILHEMLHQSSFNQILSLLRILSIMSESKNAYILSPFDHHKSSDPKEKDRMNKIIQFTMLHFRRKIRLEEIAEVANLSKSAFCRYFKNTVKKSYNDFLFEVRVQYACKILLEEKLSMIQVCYDSGFNNPSAFSQIFKRIKGISPSQYRKQNRITRV</sequence>
<dbReference type="Proteomes" id="UP000008898">
    <property type="component" value="Chromosome"/>
</dbReference>
<dbReference type="AlphaFoldDB" id="G0L8Y5"/>
<gene>
    <name evidence="5" type="ordered locus">zobellia_193</name>
</gene>
<dbReference type="InterPro" id="IPR020449">
    <property type="entry name" value="Tscrpt_reg_AraC-type_HTH"/>
</dbReference>
<keyword evidence="6" id="KW-1185">Reference proteome</keyword>
<dbReference type="SUPFAM" id="SSF46689">
    <property type="entry name" value="Homeodomain-like"/>
    <property type="match status" value="2"/>
</dbReference>
<dbReference type="GO" id="GO:0003700">
    <property type="term" value="F:DNA-binding transcription factor activity"/>
    <property type="evidence" value="ECO:0007669"/>
    <property type="project" value="InterPro"/>
</dbReference>
<dbReference type="Pfam" id="PF12833">
    <property type="entry name" value="HTH_18"/>
    <property type="match status" value="1"/>
</dbReference>
<dbReference type="InterPro" id="IPR018062">
    <property type="entry name" value="HTH_AraC-typ_CS"/>
</dbReference>
<evidence type="ECO:0000313" key="6">
    <source>
        <dbReference type="Proteomes" id="UP000008898"/>
    </source>
</evidence>
<accession>G0L8Y5</accession>